<reference evidence="2 3" key="1">
    <citation type="journal article" date="2010" name="Science">
        <title>Genomic comparison of the ants Camponotus floridanus and Harpegnathos saltator.</title>
        <authorList>
            <person name="Bonasio R."/>
            <person name="Zhang G."/>
            <person name="Ye C."/>
            <person name="Mutti N.S."/>
            <person name="Fang X."/>
            <person name="Qin N."/>
            <person name="Donahue G."/>
            <person name="Yang P."/>
            <person name="Li Q."/>
            <person name="Li C."/>
            <person name="Zhang P."/>
            <person name="Huang Z."/>
            <person name="Berger S.L."/>
            <person name="Reinberg D."/>
            <person name="Wang J."/>
            <person name="Liebig J."/>
        </authorList>
    </citation>
    <scope>NUCLEOTIDE SEQUENCE [LARGE SCALE GENOMIC DNA]</scope>
    <source>
        <strain evidence="2 3">Hsal</strain>
    </source>
</reference>
<dbReference type="KEGG" id="thd:BHV28_17310"/>
<proteinExistence type="predicted"/>
<protein>
    <submittedName>
        <fullName evidence="2">Uncharacterized protein</fullName>
    </submittedName>
</protein>
<reference evidence="2 3" key="2">
    <citation type="journal article" date="2016" name="Sci. Rep.">
        <title>The genome of Rhizobiales bacteria in predatory ants reveals urease gene functions but no genes for nitrogen fixation.</title>
        <authorList>
            <person name="Neuvonen M.M."/>
            <person name="Tamarit D."/>
            <person name="Naslund K."/>
            <person name="Liebig J."/>
            <person name="Feldhaar H."/>
            <person name="Moran N.A."/>
            <person name="Guy L."/>
            <person name="Andersson S.G."/>
        </authorList>
    </citation>
    <scope>NUCLEOTIDE SEQUENCE [LARGE SCALE GENOMIC DNA]</scope>
    <source>
        <strain evidence="2 3">Hsal</strain>
    </source>
</reference>
<name>A0A1U9JX48_9HYPH</name>
<dbReference type="Proteomes" id="UP000188912">
    <property type="component" value="Chromosome"/>
</dbReference>
<dbReference type="AlphaFoldDB" id="A0A1U9JX48"/>
<evidence type="ECO:0000256" key="1">
    <source>
        <dbReference type="SAM" id="SignalP"/>
    </source>
</evidence>
<organism evidence="2 3">
    <name type="scientific">Candidatus Tokpelaia hoelldobleri</name>
    <dbReference type="NCBI Taxonomy" id="1902579"/>
    <lineage>
        <taxon>Bacteria</taxon>
        <taxon>Pseudomonadati</taxon>
        <taxon>Pseudomonadota</taxon>
        <taxon>Alphaproteobacteria</taxon>
        <taxon>Hyphomicrobiales</taxon>
        <taxon>Candidatus Tokpelaia</taxon>
    </lineage>
</organism>
<feature type="chain" id="PRO_5012911283" evidence="1">
    <location>
        <begin position="32"/>
        <end position="271"/>
    </location>
</feature>
<gene>
    <name evidence="2" type="ORF">BHV28_17310</name>
</gene>
<dbReference type="STRING" id="1902579.BHV28_17310"/>
<accession>A0A1U9JX48</accession>
<evidence type="ECO:0000313" key="2">
    <source>
        <dbReference type="EMBL" id="AQS42401.1"/>
    </source>
</evidence>
<dbReference type="EMBL" id="CP017315">
    <property type="protein sequence ID" value="AQS42401.1"/>
    <property type="molecule type" value="Genomic_DNA"/>
</dbReference>
<sequence length="271" mass="30370">MQRKTAIHRFKHFSFFLTLSFLLTTSPLAAAQEGCRNNNKTDIDTPLVQAIIRTLEAKDVMLAVCLPSPVHINQSFVALISGREAPECIKSESCMVSLSLLLVNNTTGKITRGYTEKNTLNLYTSTITSIAIDTTPYQLNPTTRANGVLIERERPQSASTIVSNELHLFTESGQYLVPVFKHSIHARAHILSGLLIKEDESTSEDTFNRYLSKELRTVDFGNYHNGFRDMVVNTTVIDIVHAKTIATTTAETIIPYDGENYHLPTWISYPY</sequence>
<keyword evidence="3" id="KW-1185">Reference proteome</keyword>
<keyword evidence="1" id="KW-0732">Signal</keyword>
<evidence type="ECO:0000313" key="3">
    <source>
        <dbReference type="Proteomes" id="UP000188912"/>
    </source>
</evidence>
<feature type="signal peptide" evidence="1">
    <location>
        <begin position="1"/>
        <end position="31"/>
    </location>
</feature>